<evidence type="ECO:0008006" key="5">
    <source>
        <dbReference type="Google" id="ProtNLM"/>
    </source>
</evidence>
<gene>
    <name evidence="3" type="ORF">ACFQZU_16915</name>
</gene>
<keyword evidence="2" id="KW-0812">Transmembrane</keyword>
<proteinExistence type="predicted"/>
<keyword evidence="2" id="KW-1133">Transmembrane helix</keyword>
<evidence type="ECO:0000256" key="2">
    <source>
        <dbReference type="SAM" id="Phobius"/>
    </source>
</evidence>
<reference evidence="4" key="1">
    <citation type="journal article" date="2019" name="Int. J. Syst. Evol. Microbiol.">
        <title>The Global Catalogue of Microorganisms (GCM) 10K type strain sequencing project: providing services to taxonomists for standard genome sequencing and annotation.</title>
        <authorList>
            <consortium name="The Broad Institute Genomics Platform"/>
            <consortium name="The Broad Institute Genome Sequencing Center for Infectious Disease"/>
            <person name="Wu L."/>
            <person name="Ma J."/>
        </authorList>
    </citation>
    <scope>NUCLEOTIDE SEQUENCE [LARGE SCALE GENOMIC DNA]</scope>
    <source>
        <strain evidence="4">CCUG 63369</strain>
    </source>
</reference>
<dbReference type="EMBL" id="JBHTHR010000681">
    <property type="protein sequence ID" value="MFD0802991.1"/>
    <property type="molecule type" value="Genomic_DNA"/>
</dbReference>
<feature type="region of interest" description="Disordered" evidence="1">
    <location>
        <begin position="62"/>
        <end position="222"/>
    </location>
</feature>
<feature type="non-terminal residue" evidence="3">
    <location>
        <position position="1"/>
    </location>
</feature>
<dbReference type="Proteomes" id="UP001596956">
    <property type="component" value="Unassembled WGS sequence"/>
</dbReference>
<feature type="region of interest" description="Disordered" evidence="1">
    <location>
        <begin position="1"/>
        <end position="28"/>
    </location>
</feature>
<comment type="caution">
    <text evidence="3">The sequence shown here is derived from an EMBL/GenBank/DDBJ whole genome shotgun (WGS) entry which is preliminary data.</text>
</comment>
<name>A0ABW3BI46_9ACTN</name>
<feature type="compositionally biased region" description="Gly residues" evidence="1">
    <location>
        <begin position="168"/>
        <end position="188"/>
    </location>
</feature>
<feature type="transmembrane region" description="Helical" evidence="2">
    <location>
        <begin position="34"/>
        <end position="54"/>
    </location>
</feature>
<feature type="compositionally biased region" description="Low complexity" evidence="1">
    <location>
        <begin position="1"/>
        <end position="21"/>
    </location>
</feature>
<organism evidence="3 4">
    <name type="scientific">Streptomonospora algeriensis</name>
    <dbReference type="NCBI Taxonomy" id="995084"/>
    <lineage>
        <taxon>Bacteria</taxon>
        <taxon>Bacillati</taxon>
        <taxon>Actinomycetota</taxon>
        <taxon>Actinomycetes</taxon>
        <taxon>Streptosporangiales</taxon>
        <taxon>Nocardiopsidaceae</taxon>
        <taxon>Streptomonospora</taxon>
    </lineage>
</organism>
<keyword evidence="2" id="KW-0472">Membrane</keyword>
<evidence type="ECO:0000256" key="1">
    <source>
        <dbReference type="SAM" id="MobiDB-lite"/>
    </source>
</evidence>
<protein>
    <recommendedName>
        <fullName evidence="5">Serine/threonine protein kinase</fullName>
    </recommendedName>
</protein>
<evidence type="ECO:0000313" key="4">
    <source>
        <dbReference type="Proteomes" id="UP001596956"/>
    </source>
</evidence>
<feature type="compositionally biased region" description="Gly residues" evidence="1">
    <location>
        <begin position="197"/>
        <end position="206"/>
    </location>
</feature>
<feature type="compositionally biased region" description="Low complexity" evidence="1">
    <location>
        <begin position="132"/>
        <end position="151"/>
    </location>
</feature>
<evidence type="ECO:0000313" key="3">
    <source>
        <dbReference type="EMBL" id="MFD0802991.1"/>
    </source>
</evidence>
<sequence>DRITTGDVPVGDAPEPVAAPGEAEKGPRRMSTPLTALLAAGAVVVVLWVAVATVRDYAGAVTNAGPPAPAPTAAPAQEAERPDTAAAASDEGGAVEAEDASPQPMDEATVSAPPTPPDTAGAPNGDTQAEDSGPADTAAPEAAAPSATAGAPEGGGQGTGAQDSESGESGGGSGAEPGEGSGGSGSGESGSEDDAGSGSGGPGSGFLDGLIDFFNGGTSEAG</sequence>
<accession>A0ABW3BI46</accession>
<keyword evidence="4" id="KW-1185">Reference proteome</keyword>